<dbReference type="GO" id="GO:0051920">
    <property type="term" value="F:peroxiredoxin activity"/>
    <property type="evidence" value="ECO:0007669"/>
    <property type="project" value="InterPro"/>
</dbReference>
<gene>
    <name evidence="2" type="ORF">DVS28_a0120</name>
</gene>
<dbReference type="RefSeq" id="WP_114589720.1">
    <property type="nucleotide sequence ID" value="NZ_CP031165.1"/>
</dbReference>
<dbReference type="InterPro" id="IPR003779">
    <property type="entry name" value="CMD-like"/>
</dbReference>
<dbReference type="EMBL" id="CP031165">
    <property type="protein sequence ID" value="AXV04828.1"/>
    <property type="molecule type" value="Genomic_DNA"/>
</dbReference>
<dbReference type="OrthoDB" id="1683318at2"/>
<dbReference type="NCBIfam" id="TIGR00778">
    <property type="entry name" value="ahpD_dom"/>
    <property type="match status" value="1"/>
</dbReference>
<protein>
    <submittedName>
        <fullName evidence="2">Putative carboxymuconolactone decarboxylase family protein</fullName>
    </submittedName>
</protein>
<keyword evidence="3" id="KW-1185">Reference proteome</keyword>
<feature type="domain" description="Carboxymuconolactone decarboxylase-like" evidence="1">
    <location>
        <begin position="35"/>
        <end position="116"/>
    </location>
</feature>
<dbReference type="PANTHER" id="PTHR33930:SF2">
    <property type="entry name" value="BLR3452 PROTEIN"/>
    <property type="match status" value="1"/>
</dbReference>
<dbReference type="InterPro" id="IPR029032">
    <property type="entry name" value="AhpD-like"/>
</dbReference>
<name>A0A346XRI1_9ACTN</name>
<dbReference type="Proteomes" id="UP000264006">
    <property type="component" value="Chromosome"/>
</dbReference>
<dbReference type="Pfam" id="PF02627">
    <property type="entry name" value="CMD"/>
    <property type="match status" value="1"/>
</dbReference>
<reference evidence="2 3" key="1">
    <citation type="submission" date="2018-09" db="EMBL/GenBank/DDBJ databases">
        <title>Complete genome sequence of Euzebya sp. DY32-46 isolated from seawater of Pacific Ocean.</title>
        <authorList>
            <person name="Xu L."/>
            <person name="Wu Y.-H."/>
            <person name="Xu X.-W."/>
        </authorList>
    </citation>
    <scope>NUCLEOTIDE SEQUENCE [LARGE SCALE GENOMIC DNA]</scope>
    <source>
        <strain evidence="2 3">DY32-46</strain>
    </source>
</reference>
<evidence type="ECO:0000313" key="2">
    <source>
        <dbReference type="EMBL" id="AXV04828.1"/>
    </source>
</evidence>
<dbReference type="PANTHER" id="PTHR33930">
    <property type="entry name" value="ALKYL HYDROPEROXIDE REDUCTASE AHPD"/>
    <property type="match status" value="1"/>
</dbReference>
<dbReference type="InterPro" id="IPR004675">
    <property type="entry name" value="AhpD_core"/>
</dbReference>
<sequence length="130" mass="13432">MTATSITDTSISDAHNAQVIDDLRAPTRAFRKAAPEAWAGFGALHQAAVADGVVPASMKELVALAIAVTQHCDGCVAYHAKAAVMKGATREQAVEVLEVALLMAGGPASVWAPRALAAFDEFADVRGTTT</sequence>
<proteinExistence type="predicted"/>
<dbReference type="AlphaFoldDB" id="A0A346XRI1"/>
<evidence type="ECO:0000259" key="1">
    <source>
        <dbReference type="Pfam" id="PF02627"/>
    </source>
</evidence>
<dbReference type="Gene3D" id="1.20.1290.10">
    <property type="entry name" value="AhpD-like"/>
    <property type="match status" value="1"/>
</dbReference>
<evidence type="ECO:0000313" key="3">
    <source>
        <dbReference type="Proteomes" id="UP000264006"/>
    </source>
</evidence>
<accession>A0A346XRI1</accession>
<organism evidence="2 3">
    <name type="scientific">Euzebya pacifica</name>
    <dbReference type="NCBI Taxonomy" id="1608957"/>
    <lineage>
        <taxon>Bacteria</taxon>
        <taxon>Bacillati</taxon>
        <taxon>Actinomycetota</taxon>
        <taxon>Nitriliruptoria</taxon>
        <taxon>Euzebyales</taxon>
    </lineage>
</organism>
<dbReference type="KEGG" id="euz:DVS28_a0120"/>
<dbReference type="SUPFAM" id="SSF69118">
    <property type="entry name" value="AhpD-like"/>
    <property type="match status" value="1"/>
</dbReference>